<organism evidence="3 4">
    <name type="scientific">Candidatus Collierbacteria bacterium GW2011_GWC2_43_12</name>
    <dbReference type="NCBI Taxonomy" id="1618390"/>
    <lineage>
        <taxon>Bacteria</taxon>
        <taxon>Candidatus Collieribacteriota</taxon>
    </lineage>
</organism>
<keyword evidence="2" id="KW-0472">Membrane</keyword>
<keyword evidence="2" id="KW-0812">Transmembrane</keyword>
<reference evidence="3 4" key="1">
    <citation type="journal article" date="2015" name="Nature">
        <title>rRNA introns, odd ribosomes, and small enigmatic genomes across a large radiation of phyla.</title>
        <authorList>
            <person name="Brown C.T."/>
            <person name="Hug L.A."/>
            <person name="Thomas B.C."/>
            <person name="Sharon I."/>
            <person name="Castelle C.J."/>
            <person name="Singh A."/>
            <person name="Wilkins M.J."/>
            <person name="Williams K.H."/>
            <person name="Banfield J.F."/>
        </authorList>
    </citation>
    <scope>NUCLEOTIDE SEQUENCE [LARGE SCALE GENOMIC DNA]</scope>
</reference>
<sequence>MANKSGGKTTTIINNPPSESGGGMGMLVGLIILLVLGYLLWIYGLPALRNMQVPTPTINVPSEIDVNINQSGN</sequence>
<gene>
    <name evidence="3" type="ORF">UV68_C0018G0012</name>
</gene>
<evidence type="ECO:0000256" key="2">
    <source>
        <dbReference type="SAM" id="Phobius"/>
    </source>
</evidence>
<dbReference type="AlphaFoldDB" id="A0A0G1D7Q3"/>
<keyword evidence="2" id="KW-1133">Transmembrane helix</keyword>
<protein>
    <submittedName>
        <fullName evidence="3">Uncharacterized protein</fullName>
    </submittedName>
</protein>
<dbReference type="EMBL" id="LCFK01000018">
    <property type="protein sequence ID" value="KKS93679.1"/>
    <property type="molecule type" value="Genomic_DNA"/>
</dbReference>
<comment type="caution">
    <text evidence="3">The sequence shown here is derived from an EMBL/GenBank/DDBJ whole genome shotgun (WGS) entry which is preliminary data.</text>
</comment>
<evidence type="ECO:0000256" key="1">
    <source>
        <dbReference type="SAM" id="MobiDB-lite"/>
    </source>
</evidence>
<evidence type="ECO:0000313" key="3">
    <source>
        <dbReference type="EMBL" id="KKS93679.1"/>
    </source>
</evidence>
<feature type="compositionally biased region" description="Polar residues" evidence="1">
    <location>
        <begin position="1"/>
        <end position="18"/>
    </location>
</feature>
<feature type="transmembrane region" description="Helical" evidence="2">
    <location>
        <begin position="24"/>
        <end position="43"/>
    </location>
</feature>
<accession>A0A0G1D7Q3</accession>
<evidence type="ECO:0000313" key="4">
    <source>
        <dbReference type="Proteomes" id="UP000033980"/>
    </source>
</evidence>
<name>A0A0G1D7Q3_9BACT</name>
<feature type="region of interest" description="Disordered" evidence="1">
    <location>
        <begin position="1"/>
        <end position="21"/>
    </location>
</feature>
<proteinExistence type="predicted"/>
<dbReference type="Proteomes" id="UP000033980">
    <property type="component" value="Unassembled WGS sequence"/>
</dbReference>